<dbReference type="AlphaFoldDB" id="A0A9E7CSF4"/>
<gene>
    <name evidence="2" type="ORF">MQE35_10655</name>
</gene>
<feature type="chain" id="PRO_5039461130" description="Fibronectin type-III domain-containing protein" evidence="1">
    <location>
        <begin position="21"/>
        <end position="223"/>
    </location>
</feature>
<dbReference type="PROSITE" id="PS51257">
    <property type="entry name" value="PROKAR_LIPOPROTEIN"/>
    <property type="match status" value="1"/>
</dbReference>
<accession>A0A9E7CSF4</accession>
<protein>
    <recommendedName>
        <fullName evidence="4">Fibronectin type-III domain-containing protein</fullName>
    </recommendedName>
</protein>
<dbReference type="InterPro" id="IPR013783">
    <property type="entry name" value="Ig-like_fold"/>
</dbReference>
<evidence type="ECO:0008006" key="4">
    <source>
        <dbReference type="Google" id="ProtNLM"/>
    </source>
</evidence>
<dbReference type="Proteomes" id="UP000831290">
    <property type="component" value="Chromosome"/>
</dbReference>
<dbReference type="SUPFAM" id="SSF49265">
    <property type="entry name" value="Fibronectin type III"/>
    <property type="match status" value="1"/>
</dbReference>
<dbReference type="InterPro" id="IPR036116">
    <property type="entry name" value="FN3_sf"/>
</dbReference>
<sequence>MKKSQLIIIFSFLLLSCSNGDDGPPSPAAASLISPENNSECTTGTDVNDSQSSVTFHWNAANNTDSYEITITNLITNSSVNLKSSATSVETVLDKSVPYSWFVTSIGSSNQTAQSETWKFMNAGGTISYAPFPADLISPASEAVITGASVNFSWEGSDVDNDIVGYDLLLDTTNPPSNVVMSDITEQSVSVSSLTAGVYYWRVITSDEEGNASKSVIYQFEKQ</sequence>
<evidence type="ECO:0000313" key="3">
    <source>
        <dbReference type="Proteomes" id="UP000831290"/>
    </source>
</evidence>
<dbReference type="RefSeq" id="WP_255841362.1">
    <property type="nucleotide sequence ID" value="NZ_CP094358.1"/>
</dbReference>
<feature type="signal peptide" evidence="1">
    <location>
        <begin position="1"/>
        <end position="20"/>
    </location>
</feature>
<dbReference type="EMBL" id="CP094358">
    <property type="protein sequence ID" value="UOB16196.1"/>
    <property type="molecule type" value="Genomic_DNA"/>
</dbReference>
<proteinExistence type="predicted"/>
<keyword evidence="1" id="KW-0732">Signal</keyword>
<organism evidence="2 3">
    <name type="scientific">Abyssalbus ytuae</name>
    <dbReference type="NCBI Taxonomy" id="2926907"/>
    <lineage>
        <taxon>Bacteria</taxon>
        <taxon>Pseudomonadati</taxon>
        <taxon>Bacteroidota</taxon>
        <taxon>Flavobacteriia</taxon>
        <taxon>Flavobacteriales</taxon>
        <taxon>Flavobacteriaceae</taxon>
        <taxon>Abyssalbus</taxon>
    </lineage>
</organism>
<dbReference type="KEGG" id="fbm:MQE35_10655"/>
<keyword evidence="3" id="KW-1185">Reference proteome</keyword>
<evidence type="ECO:0000313" key="2">
    <source>
        <dbReference type="EMBL" id="UOB16196.1"/>
    </source>
</evidence>
<evidence type="ECO:0000256" key="1">
    <source>
        <dbReference type="SAM" id="SignalP"/>
    </source>
</evidence>
<name>A0A9E7CSF4_9FLAO</name>
<reference evidence="2" key="1">
    <citation type="submission" date="2022-03" db="EMBL/GenBank/DDBJ databases">
        <title>Description of Abyssus ytuae gen. nov., sp. nov., a novel member of the family Flavobacteriaceae isolated from the sediment of Mariana Trench.</title>
        <authorList>
            <person name="Zhang J."/>
            <person name="Xu X."/>
        </authorList>
    </citation>
    <scope>NUCLEOTIDE SEQUENCE</scope>
    <source>
        <strain evidence="2">MT3330</strain>
    </source>
</reference>
<dbReference type="Gene3D" id="2.60.40.10">
    <property type="entry name" value="Immunoglobulins"/>
    <property type="match status" value="1"/>
</dbReference>